<sequence>MKTPRFTVPYFSDFVIGKVSYGRLIRKMPDFISMAKWNIRFGVSSLFLFFTLMVSATIIFHGLSHESFYQTLLCIELISYVIALPLITHIASKQQWLKDWINNARRKHINNKLTKLTLRDRVVAANRVWKMLQHPKWKECISYAYASDPKTAQSCYQNIRKVLINMTSDKPTIYCDASWRLLSDKRGSIRYQLDVLVTLANRHYQTLQNRKPRGNPAGTVIEGEFQRKSG</sequence>
<accession>A0A4Q0YME7</accession>
<feature type="transmembrane region" description="Helical" evidence="1">
    <location>
        <begin position="68"/>
        <end position="88"/>
    </location>
</feature>
<name>A0A4Q0YME7_9GAMM</name>
<dbReference type="AlphaFoldDB" id="A0A4Q0YME7"/>
<gene>
    <name evidence="2" type="ORF">CS022_21690</name>
</gene>
<evidence type="ECO:0000313" key="3">
    <source>
        <dbReference type="Proteomes" id="UP000290287"/>
    </source>
</evidence>
<keyword evidence="1" id="KW-1133">Transmembrane helix</keyword>
<proteinExistence type="predicted"/>
<keyword evidence="1" id="KW-0812">Transmembrane</keyword>
<organism evidence="2 3">
    <name type="scientific">Veronia nyctiphanis</name>
    <dbReference type="NCBI Taxonomy" id="1278244"/>
    <lineage>
        <taxon>Bacteria</taxon>
        <taxon>Pseudomonadati</taxon>
        <taxon>Pseudomonadota</taxon>
        <taxon>Gammaproteobacteria</taxon>
        <taxon>Vibrionales</taxon>
        <taxon>Vibrionaceae</taxon>
        <taxon>Veronia</taxon>
    </lineage>
</organism>
<evidence type="ECO:0000313" key="2">
    <source>
        <dbReference type="EMBL" id="RXJ71154.1"/>
    </source>
</evidence>
<evidence type="ECO:0000256" key="1">
    <source>
        <dbReference type="SAM" id="Phobius"/>
    </source>
</evidence>
<protein>
    <submittedName>
        <fullName evidence="2">Uncharacterized protein</fullName>
    </submittedName>
</protein>
<dbReference type="EMBL" id="PEIB01000040">
    <property type="protein sequence ID" value="RXJ71154.1"/>
    <property type="molecule type" value="Genomic_DNA"/>
</dbReference>
<dbReference type="RefSeq" id="WP_129123993.1">
    <property type="nucleotide sequence ID" value="NZ_PEIB01000040.1"/>
</dbReference>
<dbReference type="OrthoDB" id="5918834at2"/>
<feature type="transmembrane region" description="Helical" evidence="1">
    <location>
        <begin position="37"/>
        <end position="62"/>
    </location>
</feature>
<reference evidence="2 3" key="1">
    <citation type="submission" date="2017-10" db="EMBL/GenBank/DDBJ databases">
        <title>Nyctiphanis sp. nov., isolated from the stomach of the euphausiid Nyctiphanes simplex (Hansen, 1911) in the Gulf of California.</title>
        <authorList>
            <person name="Gomez-Gil B."/>
            <person name="Aguilar-Mendez M."/>
            <person name="Lopez-Cortes A."/>
            <person name="Gomez-Gutierrez J."/>
            <person name="Roque A."/>
            <person name="Lang E."/>
            <person name="Gonzalez-Castillo A."/>
        </authorList>
    </citation>
    <scope>NUCLEOTIDE SEQUENCE [LARGE SCALE GENOMIC DNA]</scope>
    <source>
        <strain evidence="2 3">CAIM 600</strain>
    </source>
</reference>
<dbReference type="Proteomes" id="UP000290287">
    <property type="component" value="Unassembled WGS sequence"/>
</dbReference>
<keyword evidence="1" id="KW-0472">Membrane</keyword>
<keyword evidence="3" id="KW-1185">Reference proteome</keyword>
<comment type="caution">
    <text evidence="2">The sequence shown here is derived from an EMBL/GenBank/DDBJ whole genome shotgun (WGS) entry which is preliminary data.</text>
</comment>